<proteinExistence type="predicted"/>
<reference evidence="1 2" key="1">
    <citation type="journal article" date="2016" name="Nat. Commun.">
        <title>Thousands of microbial genomes shed light on interconnected biogeochemical processes in an aquifer system.</title>
        <authorList>
            <person name="Anantharaman K."/>
            <person name="Brown C.T."/>
            <person name="Hug L.A."/>
            <person name="Sharon I."/>
            <person name="Castelle C.J."/>
            <person name="Probst A.J."/>
            <person name="Thomas B.C."/>
            <person name="Singh A."/>
            <person name="Wilkins M.J."/>
            <person name="Karaoz U."/>
            <person name="Brodie E.L."/>
            <person name="Williams K.H."/>
            <person name="Hubbard S.S."/>
            <person name="Banfield J.F."/>
        </authorList>
    </citation>
    <scope>NUCLEOTIDE SEQUENCE [LARGE SCALE GENOMIC DNA]</scope>
</reference>
<evidence type="ECO:0000313" key="2">
    <source>
        <dbReference type="Proteomes" id="UP000178615"/>
    </source>
</evidence>
<protein>
    <submittedName>
        <fullName evidence="1">Uncharacterized protein</fullName>
    </submittedName>
</protein>
<name>A0A1F4UMY0_UNCKA</name>
<dbReference type="EMBL" id="MEUV01000012">
    <property type="protein sequence ID" value="OGC46150.1"/>
    <property type="molecule type" value="Genomic_DNA"/>
</dbReference>
<accession>A0A1F4UMY0</accession>
<organism evidence="1 2">
    <name type="scientific">candidate division WWE3 bacterium RBG_19FT_COMBO_34_6</name>
    <dbReference type="NCBI Taxonomy" id="1802612"/>
    <lineage>
        <taxon>Bacteria</taxon>
        <taxon>Katanobacteria</taxon>
    </lineage>
</organism>
<dbReference type="Proteomes" id="UP000178615">
    <property type="component" value="Unassembled WGS sequence"/>
</dbReference>
<evidence type="ECO:0000313" key="1">
    <source>
        <dbReference type="EMBL" id="OGC46150.1"/>
    </source>
</evidence>
<comment type="caution">
    <text evidence="1">The sequence shown here is derived from an EMBL/GenBank/DDBJ whole genome shotgun (WGS) entry which is preliminary data.</text>
</comment>
<dbReference type="AlphaFoldDB" id="A0A1F4UMY0"/>
<sequence>MNNRNSITLKELEKVKVYTAKEVMQDLPFNKDSIHLFNGDLLNKESLSDANVFLALEVYGYISIGGKWYAVITGKNMYAEHYLLKPLSRTKILVFIDLEKFDFGISHSIECRSVVLFQLPYILPA</sequence>
<gene>
    <name evidence="1" type="ORF">A2V49_01805</name>
</gene>